<feature type="non-terminal residue" evidence="1">
    <location>
        <position position="53"/>
    </location>
</feature>
<accession>A0AAD8EGR2</accession>
<feature type="non-terminal residue" evidence="1">
    <location>
        <position position="1"/>
    </location>
</feature>
<evidence type="ECO:0000313" key="2">
    <source>
        <dbReference type="Proteomes" id="UP001233999"/>
    </source>
</evidence>
<proteinExistence type="predicted"/>
<dbReference type="EMBL" id="JASPKZ010004933">
    <property type="protein sequence ID" value="KAJ9589541.1"/>
    <property type="molecule type" value="Genomic_DNA"/>
</dbReference>
<dbReference type="AlphaFoldDB" id="A0AAD8EGR2"/>
<comment type="caution">
    <text evidence="1">The sequence shown here is derived from an EMBL/GenBank/DDBJ whole genome shotgun (WGS) entry which is preliminary data.</text>
</comment>
<organism evidence="1 2">
    <name type="scientific">Diploptera punctata</name>
    <name type="common">Pacific beetle cockroach</name>
    <dbReference type="NCBI Taxonomy" id="6984"/>
    <lineage>
        <taxon>Eukaryota</taxon>
        <taxon>Metazoa</taxon>
        <taxon>Ecdysozoa</taxon>
        <taxon>Arthropoda</taxon>
        <taxon>Hexapoda</taxon>
        <taxon>Insecta</taxon>
        <taxon>Pterygota</taxon>
        <taxon>Neoptera</taxon>
        <taxon>Polyneoptera</taxon>
        <taxon>Dictyoptera</taxon>
        <taxon>Blattodea</taxon>
        <taxon>Blaberoidea</taxon>
        <taxon>Blaberidae</taxon>
        <taxon>Diplopterinae</taxon>
        <taxon>Diploptera</taxon>
    </lineage>
</organism>
<gene>
    <name evidence="1" type="ORF">L9F63_017250</name>
</gene>
<keyword evidence="2" id="KW-1185">Reference proteome</keyword>
<protein>
    <submittedName>
        <fullName evidence="1">Uncharacterized protein</fullName>
    </submittedName>
</protein>
<name>A0AAD8EGR2_DIPPU</name>
<sequence>MKEHVQLRATCVNRMLPSLLIIISPTDMVNPMIKCTQCGLHIVVLCVLSLFID</sequence>
<reference evidence="1" key="1">
    <citation type="journal article" date="2023" name="IScience">
        <title>Live-bearing cockroach genome reveals convergent evolutionary mechanisms linked to viviparity in insects and beyond.</title>
        <authorList>
            <person name="Fouks B."/>
            <person name="Harrison M.C."/>
            <person name="Mikhailova A.A."/>
            <person name="Marchal E."/>
            <person name="English S."/>
            <person name="Carruthers M."/>
            <person name="Jennings E.C."/>
            <person name="Chiamaka E.L."/>
            <person name="Frigard R.A."/>
            <person name="Pippel M."/>
            <person name="Attardo G.M."/>
            <person name="Benoit J.B."/>
            <person name="Bornberg-Bauer E."/>
            <person name="Tobe S.S."/>
        </authorList>
    </citation>
    <scope>NUCLEOTIDE SEQUENCE</scope>
    <source>
        <strain evidence="1">Stay&amp;Tobe</strain>
    </source>
</reference>
<dbReference type="Proteomes" id="UP001233999">
    <property type="component" value="Unassembled WGS sequence"/>
</dbReference>
<evidence type="ECO:0000313" key="1">
    <source>
        <dbReference type="EMBL" id="KAJ9589541.1"/>
    </source>
</evidence>
<reference evidence="1" key="2">
    <citation type="submission" date="2023-05" db="EMBL/GenBank/DDBJ databases">
        <authorList>
            <person name="Fouks B."/>
        </authorList>
    </citation>
    <scope>NUCLEOTIDE SEQUENCE</scope>
    <source>
        <strain evidence="1">Stay&amp;Tobe</strain>
        <tissue evidence="1">Testes</tissue>
    </source>
</reference>